<dbReference type="OrthoDB" id="9813147at2"/>
<dbReference type="Proteomes" id="UP000253303">
    <property type="component" value="Unassembled WGS sequence"/>
</dbReference>
<dbReference type="Gene3D" id="3.30.230.10">
    <property type="match status" value="1"/>
</dbReference>
<dbReference type="Pfam" id="PF13541">
    <property type="entry name" value="ChlI"/>
    <property type="match status" value="1"/>
</dbReference>
<dbReference type="InterPro" id="IPR004482">
    <property type="entry name" value="Mg_chelat-rel"/>
</dbReference>
<evidence type="ECO:0000256" key="2">
    <source>
        <dbReference type="ARBA" id="ARBA00022741"/>
    </source>
</evidence>
<keyword evidence="7" id="KW-1185">Reference proteome</keyword>
<dbReference type="InterPro" id="IPR020568">
    <property type="entry name" value="Ribosomal_Su5_D2-typ_SF"/>
</dbReference>
<comment type="caution">
    <text evidence="6">The sequence shown here is derived from an EMBL/GenBank/DDBJ whole genome shotgun (WGS) entry which is preliminary data.</text>
</comment>
<dbReference type="Pfam" id="PF01078">
    <property type="entry name" value="Mg_chelatase"/>
    <property type="match status" value="1"/>
</dbReference>
<protein>
    <submittedName>
        <fullName evidence="6">ATP-binding protein</fullName>
    </submittedName>
</protein>
<dbReference type="InterPro" id="IPR025158">
    <property type="entry name" value="Mg_chelat-rel_C"/>
</dbReference>
<dbReference type="NCBIfam" id="TIGR00368">
    <property type="entry name" value="YifB family Mg chelatase-like AAA ATPase"/>
    <property type="match status" value="1"/>
</dbReference>
<dbReference type="PANTHER" id="PTHR32039:SF7">
    <property type="entry name" value="COMPETENCE PROTEIN COMM"/>
    <property type="match status" value="1"/>
</dbReference>
<proteinExistence type="inferred from homology"/>
<reference evidence="6 7" key="1">
    <citation type="submission" date="2018-06" db="EMBL/GenBank/DDBJ databases">
        <title>Sphaerisporangium craniellae sp. nov., isolated from a marine sponge in the South China Sea.</title>
        <authorList>
            <person name="Li L."/>
        </authorList>
    </citation>
    <scope>NUCLEOTIDE SEQUENCE [LARGE SCALE GENOMIC DNA]</scope>
    <source>
        <strain evidence="6 7">LHW63015</strain>
    </source>
</reference>
<dbReference type="AlphaFoldDB" id="A0A366LML3"/>
<comment type="similarity">
    <text evidence="1">Belongs to the Mg-chelatase subunits D/I family. ComM subfamily.</text>
</comment>
<accession>A0A366LML3</accession>
<dbReference type="InterPro" id="IPR000523">
    <property type="entry name" value="Mg_chelatse_chII-like_cat_dom"/>
</dbReference>
<dbReference type="PRINTS" id="PR01657">
    <property type="entry name" value="MCMFAMILY"/>
</dbReference>
<keyword evidence="2" id="KW-0547">Nucleotide-binding</keyword>
<keyword evidence="3 6" id="KW-0067">ATP-binding</keyword>
<sequence length="517" mass="54425">MAVARTRCVALIGVTGHVIEIEADISNGLPGIHLIGLLDTALSEARDRVRSAVINSRYGWPETRVTVSLFPASLPKRGSQFDLAIAMSLLGAAGVVPGERIAEPFFLGELGLDGRVRVVRGILPSIVAAAEAGAASVVVPAGNAAEAGLVPGVRVIPVQHLRQLVEWLREGDPARPPQCDDPASPQQRAEPSQAPQRPGPDLKDVAGQPMGRKALEVCAAGGHNLWMLGPPGTGKTMLAERLPTLLPPLEYEQALEVTAIHSIAGALPAGQPLLAGPPFVSPHHTATVAAVVGGGTSVPRPGAVSMAHRGVLFLDEAPEFATSVLDSLRQPLESGTVTVSRAAGTTTFPARFMLVLAANPCPCAQPASPSEPCQCTPTVKRRYLARLSGPLLDRIDVKVSVARSTRRELMADRRFAEPSGVVRERVLQARERTAKRLSGTPWRTNSEIPASALHGDLRPPEEAMRPLTACIDNGSLSARGLDRVTRVAWTLADLAGKDRPGAEETSAALALWLGVGQ</sequence>
<feature type="region of interest" description="Disordered" evidence="4">
    <location>
        <begin position="171"/>
        <end position="207"/>
    </location>
</feature>
<evidence type="ECO:0000256" key="4">
    <source>
        <dbReference type="SAM" id="MobiDB-lite"/>
    </source>
</evidence>
<organism evidence="6 7">
    <name type="scientific">Spongiactinospora rosea</name>
    <dbReference type="NCBI Taxonomy" id="2248750"/>
    <lineage>
        <taxon>Bacteria</taxon>
        <taxon>Bacillati</taxon>
        <taxon>Actinomycetota</taxon>
        <taxon>Actinomycetes</taxon>
        <taxon>Streptosporangiales</taxon>
        <taxon>Streptosporangiaceae</taxon>
        <taxon>Spongiactinospora</taxon>
    </lineage>
</organism>
<dbReference type="InterPro" id="IPR027417">
    <property type="entry name" value="P-loop_NTPase"/>
</dbReference>
<dbReference type="SMART" id="SM00382">
    <property type="entry name" value="AAA"/>
    <property type="match status" value="1"/>
</dbReference>
<dbReference type="GO" id="GO:0003677">
    <property type="term" value="F:DNA binding"/>
    <property type="evidence" value="ECO:0007669"/>
    <property type="project" value="InterPro"/>
</dbReference>
<feature type="domain" description="MCM C-terminal AAA(+) ATPase" evidence="5">
    <location>
        <begin position="285"/>
        <end position="360"/>
    </location>
</feature>
<dbReference type="SUPFAM" id="SSF52540">
    <property type="entry name" value="P-loop containing nucleoside triphosphate hydrolases"/>
    <property type="match status" value="1"/>
</dbReference>
<dbReference type="PROSITE" id="PS50051">
    <property type="entry name" value="MCM_2"/>
    <property type="match status" value="1"/>
</dbReference>
<dbReference type="InterPro" id="IPR001208">
    <property type="entry name" value="MCM_dom"/>
</dbReference>
<evidence type="ECO:0000313" key="6">
    <source>
        <dbReference type="EMBL" id="RBQ15175.1"/>
    </source>
</evidence>
<dbReference type="RefSeq" id="WP_113985450.1">
    <property type="nucleotide sequence ID" value="NZ_QMEY01000025.1"/>
</dbReference>
<dbReference type="Gene3D" id="3.40.50.300">
    <property type="entry name" value="P-loop containing nucleotide triphosphate hydrolases"/>
    <property type="match status" value="1"/>
</dbReference>
<gene>
    <name evidence="6" type="ORF">DP939_36840</name>
</gene>
<evidence type="ECO:0000256" key="1">
    <source>
        <dbReference type="ARBA" id="ARBA00006354"/>
    </source>
</evidence>
<dbReference type="InterPro" id="IPR045006">
    <property type="entry name" value="CHLI-like"/>
</dbReference>
<dbReference type="GO" id="GO:0005524">
    <property type="term" value="F:ATP binding"/>
    <property type="evidence" value="ECO:0007669"/>
    <property type="project" value="UniProtKB-KW"/>
</dbReference>
<dbReference type="InterPro" id="IPR003593">
    <property type="entry name" value="AAA+_ATPase"/>
</dbReference>
<dbReference type="Pfam" id="PF13335">
    <property type="entry name" value="Mg_chelatase_C"/>
    <property type="match status" value="1"/>
</dbReference>
<dbReference type="PANTHER" id="PTHR32039">
    <property type="entry name" value="MAGNESIUM-CHELATASE SUBUNIT CHLI"/>
    <property type="match status" value="1"/>
</dbReference>
<dbReference type="InterPro" id="IPR014721">
    <property type="entry name" value="Ribsml_uS5_D2-typ_fold_subgr"/>
</dbReference>
<name>A0A366LML3_9ACTN</name>
<evidence type="ECO:0000313" key="7">
    <source>
        <dbReference type="Proteomes" id="UP000253303"/>
    </source>
</evidence>
<evidence type="ECO:0000259" key="5">
    <source>
        <dbReference type="PROSITE" id="PS50051"/>
    </source>
</evidence>
<dbReference type="SUPFAM" id="SSF54211">
    <property type="entry name" value="Ribosomal protein S5 domain 2-like"/>
    <property type="match status" value="1"/>
</dbReference>
<dbReference type="EMBL" id="QMEY01000025">
    <property type="protein sequence ID" value="RBQ15175.1"/>
    <property type="molecule type" value="Genomic_DNA"/>
</dbReference>
<evidence type="ECO:0000256" key="3">
    <source>
        <dbReference type="ARBA" id="ARBA00022840"/>
    </source>
</evidence>
<feature type="compositionally biased region" description="Polar residues" evidence="4">
    <location>
        <begin position="184"/>
        <end position="195"/>
    </location>
</feature>